<dbReference type="OrthoDB" id="9811016at2"/>
<evidence type="ECO:0000256" key="1">
    <source>
        <dbReference type="ARBA" id="ARBA00044777"/>
    </source>
</evidence>
<organism evidence="3 4">
    <name type="scientific">Rohdeia mirabilis</name>
    <dbReference type="NCBI Taxonomy" id="2528008"/>
    <lineage>
        <taxon>Bacteria</taxon>
        <taxon>Pseudomonadati</taxon>
        <taxon>Planctomycetota</taxon>
        <taxon>Planctomycetia</taxon>
        <taxon>Planctomycetia incertae sedis</taxon>
        <taxon>Rohdeia</taxon>
    </lineage>
</organism>
<reference evidence="3 4" key="1">
    <citation type="submission" date="2019-02" db="EMBL/GenBank/DDBJ databases">
        <title>Deep-cultivation of Planctomycetes and their phenomic and genomic characterization uncovers novel biology.</title>
        <authorList>
            <person name="Wiegand S."/>
            <person name="Jogler M."/>
            <person name="Boedeker C."/>
            <person name="Pinto D."/>
            <person name="Vollmers J."/>
            <person name="Rivas-Marin E."/>
            <person name="Kohn T."/>
            <person name="Peeters S.H."/>
            <person name="Heuer A."/>
            <person name="Rast P."/>
            <person name="Oberbeckmann S."/>
            <person name="Bunk B."/>
            <person name="Jeske O."/>
            <person name="Meyerdierks A."/>
            <person name="Storesund J.E."/>
            <person name="Kallscheuer N."/>
            <person name="Luecker S."/>
            <person name="Lage O.M."/>
            <person name="Pohl T."/>
            <person name="Merkel B.J."/>
            <person name="Hornburger P."/>
            <person name="Mueller R.-W."/>
            <person name="Bruemmer F."/>
            <person name="Labrenz M."/>
            <person name="Spormann A.M."/>
            <person name="Op den Camp H."/>
            <person name="Overmann J."/>
            <person name="Amann R."/>
            <person name="Jetten M.S.M."/>
            <person name="Mascher T."/>
            <person name="Medema M.H."/>
            <person name="Devos D.P."/>
            <person name="Kaster A.-K."/>
            <person name="Ovreas L."/>
            <person name="Rohde M."/>
            <person name="Galperin M.Y."/>
            <person name="Jogler C."/>
        </authorList>
    </citation>
    <scope>NUCLEOTIDE SEQUENCE [LARGE SCALE GENOMIC DNA]</scope>
    <source>
        <strain evidence="3 4">Pla163</strain>
    </source>
</reference>
<dbReference type="Gene3D" id="6.10.250.2410">
    <property type="match status" value="1"/>
</dbReference>
<gene>
    <name evidence="3" type="primary">scpA_1</name>
    <name evidence="3" type="ORF">Pla163_00180</name>
</gene>
<dbReference type="Pfam" id="PF02616">
    <property type="entry name" value="SMC_ScpA"/>
    <property type="match status" value="1"/>
</dbReference>
<name>A0A518CUQ3_9BACT</name>
<dbReference type="PANTHER" id="PTHR33969">
    <property type="entry name" value="SEGREGATION AND CONDENSATION PROTEIN A"/>
    <property type="match status" value="1"/>
</dbReference>
<keyword evidence="4" id="KW-1185">Reference proteome</keyword>
<evidence type="ECO:0000313" key="4">
    <source>
        <dbReference type="Proteomes" id="UP000319342"/>
    </source>
</evidence>
<evidence type="ECO:0000256" key="2">
    <source>
        <dbReference type="SAM" id="MobiDB-lite"/>
    </source>
</evidence>
<feature type="region of interest" description="Disordered" evidence="2">
    <location>
        <begin position="348"/>
        <end position="371"/>
    </location>
</feature>
<protein>
    <recommendedName>
        <fullName evidence="1">Segregation and condensation protein A</fullName>
    </recommendedName>
</protein>
<dbReference type="EMBL" id="CP036290">
    <property type="protein sequence ID" value="QDU82924.1"/>
    <property type="molecule type" value="Genomic_DNA"/>
</dbReference>
<sequence length="371" mass="41669">MIDQSQSQPTAEPEPAWQDDDFTVRLERVFSGPMDLLLHLVREQEVEIHEIEIHAIVRDYLDYLKHLTELDIEAAGDFVLMAATLMAIKSRSLLPKEELDLEEELDPRDELIERLMEFRRFRGAAEDLEVRLLDRGKLFERGWHGDVKASRPEPMLDLGDLTAWDLLGHWSRLQRETQMNQPRHIAGDRRPLRFYVTGLADALVRRRTSTLREIVDNDLGDAPSREGLIGSFCAVLELAKLGLVSVDQDDVRGDIRLTLIAGSAEEVSEILSSATMDEEVDEAQRAEAERQLDAAGAVSSDELIDDEPTAAAHGEGALDHSEHDVAELEPTLSELAPDLPTDVEHTYTVEGEDEKLLGRDGDEVEGDRRDG</sequence>
<feature type="compositionally biased region" description="Basic and acidic residues" evidence="2">
    <location>
        <begin position="354"/>
        <end position="371"/>
    </location>
</feature>
<dbReference type="Proteomes" id="UP000319342">
    <property type="component" value="Chromosome"/>
</dbReference>
<proteinExistence type="predicted"/>
<dbReference type="RefSeq" id="WP_145181696.1">
    <property type="nucleotide sequence ID" value="NZ_CP036290.1"/>
</dbReference>
<dbReference type="PANTHER" id="PTHR33969:SF2">
    <property type="entry name" value="SEGREGATION AND CONDENSATION PROTEIN A"/>
    <property type="match status" value="1"/>
</dbReference>
<accession>A0A518CUQ3</accession>
<evidence type="ECO:0000313" key="3">
    <source>
        <dbReference type="EMBL" id="QDU82924.1"/>
    </source>
</evidence>
<dbReference type="AlphaFoldDB" id="A0A518CUQ3"/>
<dbReference type="InterPro" id="IPR003768">
    <property type="entry name" value="ScpA"/>
</dbReference>